<dbReference type="KEGG" id="care:LT85_3844"/>
<keyword evidence="2" id="KW-1185">Reference proteome</keyword>
<dbReference type="RefSeq" id="WP_038492037.1">
    <property type="nucleotide sequence ID" value="NZ_CP009962.1"/>
</dbReference>
<protein>
    <submittedName>
        <fullName evidence="1">Phage-related tail protein</fullName>
    </submittedName>
</protein>
<dbReference type="HOGENOM" id="CLU_102468_0_0_4"/>
<organism evidence="1 2">
    <name type="scientific">Collimonas arenae</name>
    <dbReference type="NCBI Taxonomy" id="279058"/>
    <lineage>
        <taxon>Bacteria</taxon>
        <taxon>Pseudomonadati</taxon>
        <taxon>Pseudomonadota</taxon>
        <taxon>Betaproteobacteria</taxon>
        <taxon>Burkholderiales</taxon>
        <taxon>Oxalobacteraceae</taxon>
        <taxon>Collimonas</taxon>
    </lineage>
</organism>
<gene>
    <name evidence="1" type="ORF">LT85_3844</name>
</gene>
<dbReference type="STRING" id="279058.LT85_3844"/>
<name>A0A0A1FJC0_9BURK</name>
<reference evidence="2" key="1">
    <citation type="journal article" date="2014" name="Soil Biol. Biochem.">
        <title>Structure and function of bacterial communities in ageing soils: Insights from the Mendocino ecological staircase.</title>
        <authorList>
            <person name="Uroz S."/>
            <person name="Tech J.J."/>
            <person name="Sawaya N.A."/>
            <person name="Frey-Klett P."/>
            <person name="Leveau J.H.J."/>
        </authorList>
    </citation>
    <scope>NUCLEOTIDE SEQUENCE [LARGE SCALE GENOMIC DNA]</scope>
    <source>
        <strain evidence="2">Cal35</strain>
    </source>
</reference>
<dbReference type="AlphaFoldDB" id="A0A0A1FJC0"/>
<dbReference type="InterPro" id="IPR009734">
    <property type="entry name" value="Myoviridae_GpU"/>
</dbReference>
<evidence type="ECO:0000313" key="1">
    <source>
        <dbReference type="EMBL" id="AIY43002.1"/>
    </source>
</evidence>
<dbReference type="OrthoDB" id="1550902at2"/>
<sequence>MMMALGMFVFSLPTLAYQELHRQTEWKHASTSRVGARDAHQFTGKGDDTVTLSGWIAPELTGSVYSLDALRLMADTGKSWILILGTGRILGSFIITNMTEGRTHLAQDGDAGRIEFTIALKRTDESVLGLLNTLGDLGSIKNMLSLEGIGNSVNNAINTGRSTLNNVTNSVRSLF</sequence>
<evidence type="ECO:0000313" key="2">
    <source>
        <dbReference type="Proteomes" id="UP000030302"/>
    </source>
</evidence>
<dbReference type="Proteomes" id="UP000030302">
    <property type="component" value="Chromosome"/>
</dbReference>
<accession>A0A0A1FJC0</accession>
<dbReference type="Pfam" id="PF06995">
    <property type="entry name" value="Phage_P2_GpU"/>
    <property type="match status" value="1"/>
</dbReference>
<proteinExistence type="predicted"/>
<dbReference type="EMBL" id="CP009962">
    <property type="protein sequence ID" value="AIY43002.1"/>
    <property type="molecule type" value="Genomic_DNA"/>
</dbReference>